<comment type="catalytic activity">
    <reaction evidence="1 5">
        <text>[protein]-peptidylproline (omega=180) = [protein]-peptidylproline (omega=0)</text>
        <dbReference type="Rhea" id="RHEA:16237"/>
        <dbReference type="Rhea" id="RHEA-COMP:10747"/>
        <dbReference type="Rhea" id="RHEA-COMP:10748"/>
        <dbReference type="ChEBI" id="CHEBI:83833"/>
        <dbReference type="ChEBI" id="CHEBI:83834"/>
        <dbReference type="EC" id="5.2.1.8"/>
    </reaction>
</comment>
<evidence type="ECO:0000256" key="5">
    <source>
        <dbReference type="PROSITE-ProRule" id="PRU00277"/>
    </source>
</evidence>
<dbReference type="InterPro" id="IPR044666">
    <property type="entry name" value="Cyclophilin_A-like"/>
</dbReference>
<dbReference type="SUPFAM" id="SSF50891">
    <property type="entry name" value="Cyclophilin-like"/>
    <property type="match status" value="1"/>
</dbReference>
<dbReference type="SUPFAM" id="SSF54534">
    <property type="entry name" value="FKBP-like"/>
    <property type="match status" value="1"/>
</dbReference>
<name>A0AA96F6I8_9FLAO</name>
<dbReference type="Pfam" id="PF00160">
    <property type="entry name" value="Pro_isomerase"/>
    <property type="match status" value="1"/>
</dbReference>
<evidence type="ECO:0000259" key="8">
    <source>
        <dbReference type="PROSITE" id="PS50072"/>
    </source>
</evidence>
<dbReference type="InterPro" id="IPR002130">
    <property type="entry name" value="Cyclophilin-type_PPIase_dom"/>
</dbReference>
<dbReference type="GO" id="GO:0003755">
    <property type="term" value="F:peptidyl-prolyl cis-trans isomerase activity"/>
    <property type="evidence" value="ECO:0007669"/>
    <property type="project" value="UniProtKB-KW"/>
</dbReference>
<dbReference type="AlphaFoldDB" id="A0AA96F6I8"/>
<feature type="domain" description="PPIase FKBP-type" evidence="7">
    <location>
        <begin position="268"/>
        <end position="373"/>
    </location>
</feature>
<dbReference type="InterPro" id="IPR029000">
    <property type="entry name" value="Cyclophilin-like_dom_sf"/>
</dbReference>
<dbReference type="Pfam" id="PF00254">
    <property type="entry name" value="FKBP_C"/>
    <property type="match status" value="1"/>
</dbReference>
<dbReference type="EC" id="5.2.1.8" evidence="2 5"/>
<proteinExistence type="predicted"/>
<reference evidence="10 11" key="1">
    <citation type="submission" date="2023-09" db="EMBL/GenBank/DDBJ databases">
        <title>Flavobacterium sp. a novel bacteria isolate from Pepper rhizosphere.</title>
        <authorList>
            <person name="Peng Y."/>
            <person name="Lee J."/>
        </authorList>
    </citation>
    <scope>NUCLEOTIDE SEQUENCE [LARGE SCALE GENOMIC DNA]</scope>
    <source>
        <strain evidence="9">PMR2A8</strain>
        <strain evidence="10 11">PMTSA4</strain>
    </source>
</reference>
<gene>
    <name evidence="10" type="ORF">RN605_05095</name>
    <name evidence="9" type="ORF">RN608_11795</name>
</gene>
<evidence type="ECO:0000256" key="2">
    <source>
        <dbReference type="ARBA" id="ARBA00013194"/>
    </source>
</evidence>
<dbReference type="InterPro" id="IPR046357">
    <property type="entry name" value="PPIase_dom_sf"/>
</dbReference>
<evidence type="ECO:0000313" key="10">
    <source>
        <dbReference type="EMBL" id="WNM22736.1"/>
    </source>
</evidence>
<evidence type="ECO:0000256" key="1">
    <source>
        <dbReference type="ARBA" id="ARBA00000971"/>
    </source>
</evidence>
<dbReference type="PANTHER" id="PTHR45625">
    <property type="entry name" value="PEPTIDYL-PROLYL CIS-TRANS ISOMERASE-RELATED"/>
    <property type="match status" value="1"/>
</dbReference>
<evidence type="ECO:0000256" key="4">
    <source>
        <dbReference type="ARBA" id="ARBA00023235"/>
    </source>
</evidence>
<dbReference type="RefSeq" id="WP_313322793.1">
    <property type="nucleotide sequence ID" value="NZ_CP134878.1"/>
</dbReference>
<evidence type="ECO:0000259" key="7">
    <source>
        <dbReference type="PROSITE" id="PS50059"/>
    </source>
</evidence>
<keyword evidence="11" id="KW-1185">Reference proteome</keyword>
<feature type="domain" description="PPIase cyclophilin-type" evidence="8">
    <location>
        <begin position="40"/>
        <end position="171"/>
    </location>
</feature>
<evidence type="ECO:0000256" key="6">
    <source>
        <dbReference type="SAM" id="SignalP"/>
    </source>
</evidence>
<dbReference type="Gene3D" id="2.40.100.10">
    <property type="entry name" value="Cyclophilin-like"/>
    <property type="match status" value="1"/>
</dbReference>
<dbReference type="InterPro" id="IPR001179">
    <property type="entry name" value="PPIase_FKBP_dom"/>
</dbReference>
<dbReference type="EMBL" id="CP134890">
    <property type="protein sequence ID" value="WNM22736.1"/>
    <property type="molecule type" value="Genomic_DNA"/>
</dbReference>
<dbReference type="PRINTS" id="PR00153">
    <property type="entry name" value="CSAPPISMRASE"/>
</dbReference>
<dbReference type="CDD" id="cd00317">
    <property type="entry name" value="cyclophilin"/>
    <property type="match status" value="1"/>
</dbReference>
<keyword evidence="6" id="KW-0732">Signal</keyword>
<feature type="signal peptide" evidence="6">
    <location>
        <begin position="1"/>
        <end position="21"/>
    </location>
</feature>
<dbReference type="KEGG" id="fcj:RN605_05095"/>
<sequence>MNRLKTLLLFVIFAFSMLSCKDEHNDLKDGIYAELQTSKGDILLQLDYQKAPITVANFITLAEGTNPFVREELKGKPFYDGISFHRVIQKFMIQTGDPFGNGAGDAGYAFKDEITDLKHDKPGILSMANSGPNTNSSQFFITHVPTEWLDGKHTVFGHIVDPSNISVVNAIMQGDMLNKVTIIRKGEAAKKFNAVKIFGDYFKIETQNKAREKALEEANKKIYEEKFAAVIAQNLVYFNEVKETAPKSPTGVQCKIIYDAHGPKPKDGAEICMKYSGFLADGTLFDTSEEDVAKKFGKYDARKAHQIGYRPLPYTVGTSQMIPGFAEGIKKLNIGDKGIIFIPAKMAYGEQGAGNVIPPNADLIFVVQLIENCK</sequence>
<dbReference type="PROSITE" id="PS51257">
    <property type="entry name" value="PROKAR_LIPOPROTEIN"/>
    <property type="match status" value="1"/>
</dbReference>
<keyword evidence="4 5" id="KW-0413">Isomerase</keyword>
<evidence type="ECO:0000256" key="3">
    <source>
        <dbReference type="ARBA" id="ARBA00023110"/>
    </source>
</evidence>
<dbReference type="Gene3D" id="3.10.50.40">
    <property type="match status" value="1"/>
</dbReference>
<dbReference type="PROSITE" id="PS50072">
    <property type="entry name" value="CSA_PPIASE_2"/>
    <property type="match status" value="1"/>
</dbReference>
<evidence type="ECO:0000313" key="9">
    <source>
        <dbReference type="EMBL" id="WNM18685.1"/>
    </source>
</evidence>
<keyword evidence="3 5" id="KW-0697">Rotamase</keyword>
<organism evidence="10 11">
    <name type="scientific">Flavobacterium capsici</name>
    <dbReference type="NCBI Taxonomy" id="3075618"/>
    <lineage>
        <taxon>Bacteria</taxon>
        <taxon>Pseudomonadati</taxon>
        <taxon>Bacteroidota</taxon>
        <taxon>Flavobacteriia</taxon>
        <taxon>Flavobacteriales</taxon>
        <taxon>Flavobacteriaceae</taxon>
        <taxon>Flavobacterium</taxon>
    </lineage>
</organism>
<feature type="chain" id="PRO_5044705331" description="peptidylprolyl isomerase" evidence="6">
    <location>
        <begin position="22"/>
        <end position="374"/>
    </location>
</feature>
<dbReference type="PANTHER" id="PTHR45625:SF4">
    <property type="entry name" value="PEPTIDYLPROLYL ISOMERASE DOMAIN AND WD REPEAT-CONTAINING PROTEIN 1"/>
    <property type="match status" value="1"/>
</dbReference>
<dbReference type="PROSITE" id="PS50059">
    <property type="entry name" value="FKBP_PPIASE"/>
    <property type="match status" value="1"/>
</dbReference>
<accession>A0AA96F6I8</accession>
<protein>
    <recommendedName>
        <fullName evidence="2 5">peptidylprolyl isomerase</fullName>
        <ecNumber evidence="2 5">5.2.1.8</ecNumber>
    </recommendedName>
</protein>
<evidence type="ECO:0000313" key="11">
    <source>
        <dbReference type="Proteomes" id="UP001304515"/>
    </source>
</evidence>
<dbReference type="Proteomes" id="UP001304515">
    <property type="component" value="Chromosome"/>
</dbReference>
<accession>A0AA96EXI3</accession>
<dbReference type="EMBL" id="CP134878">
    <property type="protein sequence ID" value="WNM18685.1"/>
    <property type="molecule type" value="Genomic_DNA"/>
</dbReference>